<dbReference type="Proteomes" id="UP000662074">
    <property type="component" value="Unassembled WGS sequence"/>
</dbReference>
<dbReference type="EMBL" id="BMDO01000017">
    <property type="protein sequence ID" value="GGI52751.1"/>
    <property type="molecule type" value="Genomic_DNA"/>
</dbReference>
<protein>
    <submittedName>
        <fullName evidence="1">Uncharacterized protein</fullName>
    </submittedName>
</protein>
<name>A0A917JER9_9SPHI</name>
<proteinExistence type="predicted"/>
<keyword evidence="2" id="KW-1185">Reference proteome</keyword>
<organism evidence="1 2">
    <name type="scientific">Mucilaginibacter galii</name>
    <dbReference type="NCBI Taxonomy" id="2005073"/>
    <lineage>
        <taxon>Bacteria</taxon>
        <taxon>Pseudomonadati</taxon>
        <taxon>Bacteroidota</taxon>
        <taxon>Sphingobacteriia</taxon>
        <taxon>Sphingobacteriales</taxon>
        <taxon>Sphingobacteriaceae</taxon>
        <taxon>Mucilaginibacter</taxon>
    </lineage>
</organism>
<evidence type="ECO:0000313" key="1">
    <source>
        <dbReference type="EMBL" id="GGI52751.1"/>
    </source>
</evidence>
<dbReference type="AlphaFoldDB" id="A0A917JER9"/>
<accession>A0A917JER9</accession>
<dbReference type="RefSeq" id="WP_377169242.1">
    <property type="nucleotide sequence ID" value="NZ_CBCSDW010000026.1"/>
</dbReference>
<comment type="caution">
    <text evidence="1">The sequence shown here is derived from an EMBL/GenBank/DDBJ whole genome shotgun (WGS) entry which is preliminary data.</text>
</comment>
<reference evidence="1" key="2">
    <citation type="submission" date="2020-09" db="EMBL/GenBank/DDBJ databases">
        <authorList>
            <person name="Sun Q."/>
            <person name="Sedlacek I."/>
        </authorList>
    </citation>
    <scope>NUCLEOTIDE SEQUENCE</scope>
    <source>
        <strain evidence="1">CCM 8711</strain>
    </source>
</reference>
<sequence>MVTDEHGQPKFTYKESKDILGNVTKVVTDGQGKQILSVKGFTDIFGNDTNTVTTELDQDAVDSLMGFFIDK</sequence>
<reference evidence="1" key="1">
    <citation type="journal article" date="2014" name="Int. J. Syst. Evol. Microbiol.">
        <title>Complete genome sequence of Corynebacterium casei LMG S-19264T (=DSM 44701T), isolated from a smear-ripened cheese.</title>
        <authorList>
            <consortium name="US DOE Joint Genome Institute (JGI-PGF)"/>
            <person name="Walter F."/>
            <person name="Albersmeier A."/>
            <person name="Kalinowski J."/>
            <person name="Ruckert C."/>
        </authorList>
    </citation>
    <scope>NUCLEOTIDE SEQUENCE</scope>
    <source>
        <strain evidence="1">CCM 8711</strain>
    </source>
</reference>
<gene>
    <name evidence="1" type="ORF">GCM10011425_39630</name>
</gene>
<evidence type="ECO:0000313" key="2">
    <source>
        <dbReference type="Proteomes" id="UP000662074"/>
    </source>
</evidence>